<keyword evidence="4" id="KW-1185">Reference proteome</keyword>
<reference evidence="4" key="1">
    <citation type="submission" date="2019-06" db="EMBL/GenBank/DDBJ databases">
        <title>Gordonia isolated from sludge of a wastewater treatment plant.</title>
        <authorList>
            <person name="Tamura T."/>
            <person name="Aoyama K."/>
            <person name="Kang Y."/>
            <person name="Saito S."/>
            <person name="Akiyama N."/>
            <person name="Yazawa K."/>
            <person name="Gonoi T."/>
            <person name="Mikami Y."/>
        </authorList>
    </citation>
    <scope>NUCLEOTIDE SEQUENCE [LARGE SCALE GENOMIC DNA]</scope>
    <source>
        <strain evidence="4">NBRC 107697</strain>
    </source>
</reference>
<dbReference type="Gene3D" id="3.30.2140.10">
    <property type="entry name" value="Arylamine N-acetyltransferase"/>
    <property type="match status" value="1"/>
</dbReference>
<dbReference type="RefSeq" id="WP_161926014.1">
    <property type="nucleotide sequence ID" value="NZ_BJOU01000001.1"/>
</dbReference>
<keyword evidence="3" id="KW-0808">Transferase</keyword>
<accession>A0A7M3SV92</accession>
<gene>
    <name evidence="3" type="ORF">nbrc107697_06050</name>
</gene>
<dbReference type="InterPro" id="IPR001447">
    <property type="entry name" value="Arylamine_N-AcTrfase"/>
</dbReference>
<dbReference type="AlphaFoldDB" id="A0A7M3SV92"/>
<dbReference type="EMBL" id="BJOU01000001">
    <property type="protein sequence ID" value="GED96566.1"/>
    <property type="molecule type" value="Genomic_DNA"/>
</dbReference>
<dbReference type="Proteomes" id="UP000444980">
    <property type="component" value="Unassembled WGS sequence"/>
</dbReference>
<comment type="similarity">
    <text evidence="1 2">Belongs to the arylamine N-acetyltransferase family.</text>
</comment>
<dbReference type="InterPro" id="IPR038765">
    <property type="entry name" value="Papain-like_cys_pep_sf"/>
</dbReference>
<proteinExistence type="inferred from homology"/>
<protein>
    <submittedName>
        <fullName evidence="3">Putative arylamine n-acetyl transferase</fullName>
    </submittedName>
</protein>
<organism evidence="3 4">
    <name type="scientific">Gordonia crocea</name>
    <dbReference type="NCBI Taxonomy" id="589162"/>
    <lineage>
        <taxon>Bacteria</taxon>
        <taxon>Bacillati</taxon>
        <taxon>Actinomycetota</taxon>
        <taxon>Actinomycetes</taxon>
        <taxon>Mycobacteriales</taxon>
        <taxon>Gordoniaceae</taxon>
        <taxon>Gordonia</taxon>
    </lineage>
</organism>
<dbReference type="GO" id="GO:0016407">
    <property type="term" value="F:acetyltransferase activity"/>
    <property type="evidence" value="ECO:0007669"/>
    <property type="project" value="InterPro"/>
</dbReference>
<evidence type="ECO:0000313" key="3">
    <source>
        <dbReference type="EMBL" id="GED96566.1"/>
    </source>
</evidence>
<evidence type="ECO:0000256" key="1">
    <source>
        <dbReference type="ARBA" id="ARBA00006547"/>
    </source>
</evidence>
<dbReference type="OrthoDB" id="7181050at2"/>
<dbReference type="PANTHER" id="PTHR11786:SF0">
    <property type="entry name" value="ARYLAMINE N-ACETYLTRANSFERASE 4-RELATED"/>
    <property type="match status" value="1"/>
</dbReference>
<evidence type="ECO:0000313" key="4">
    <source>
        <dbReference type="Proteomes" id="UP000444980"/>
    </source>
</evidence>
<dbReference type="PRINTS" id="PR01543">
    <property type="entry name" value="ANATRNSFRASE"/>
</dbReference>
<evidence type="ECO:0000256" key="2">
    <source>
        <dbReference type="RuleBase" id="RU003452"/>
    </source>
</evidence>
<name>A0A7M3SV92_9ACTN</name>
<dbReference type="SUPFAM" id="SSF54001">
    <property type="entry name" value="Cysteine proteinases"/>
    <property type="match status" value="1"/>
</dbReference>
<sequence length="295" mass="32380">MGHWHGDELDRDAVLARIGYTGDTAPTPATLAALHRAYATSIPFENLDILIDRPIRLDVESLQDKMIHRRHGGYCFEHAALFAALLESLGYRFSALIGRVTLGAPPHNRPATHALLLVEFADGARYLCDVGFGRGPLEPLELVDGATVDQDGWRLRLTGPQTGDDAAAVLPVADWALWQRTSVDGEVGWVDRHRFPLAPKFPIDFAVASHFVSTSPRSPFTMRPFVQRFTPERHDTLDGDTVTTIAPDGRIVETRTVAVEELPQLLADVFDIDLDDDEARALVAAVPGLPGLTPR</sequence>
<dbReference type="PANTHER" id="PTHR11786">
    <property type="entry name" value="N-HYDROXYARYLAMINE O-ACETYLTRANSFERASE"/>
    <property type="match status" value="1"/>
</dbReference>
<comment type="caution">
    <text evidence="3">The sequence shown here is derived from an EMBL/GenBank/DDBJ whole genome shotgun (WGS) entry which is preliminary data.</text>
</comment>
<dbReference type="Pfam" id="PF00797">
    <property type="entry name" value="Acetyltransf_2"/>
    <property type="match status" value="1"/>
</dbReference>
<dbReference type="Gene3D" id="2.40.128.150">
    <property type="entry name" value="Cysteine proteinases"/>
    <property type="match status" value="1"/>
</dbReference>